<dbReference type="EMBL" id="BGZK01000686">
    <property type="protein sequence ID" value="GBP56161.1"/>
    <property type="molecule type" value="Genomic_DNA"/>
</dbReference>
<dbReference type="Proteomes" id="UP000299102">
    <property type="component" value="Unassembled WGS sequence"/>
</dbReference>
<comment type="caution">
    <text evidence="2">The sequence shown here is derived from an EMBL/GenBank/DDBJ whole genome shotgun (WGS) entry which is preliminary data.</text>
</comment>
<evidence type="ECO:0000313" key="3">
    <source>
        <dbReference type="Proteomes" id="UP000299102"/>
    </source>
</evidence>
<proteinExistence type="predicted"/>
<evidence type="ECO:0000313" key="2">
    <source>
        <dbReference type="EMBL" id="GBP56161.1"/>
    </source>
</evidence>
<dbReference type="AlphaFoldDB" id="A0A4C1WXR8"/>
<organism evidence="2 3">
    <name type="scientific">Eumeta variegata</name>
    <name type="common">Bagworm moth</name>
    <name type="synonym">Eumeta japonica</name>
    <dbReference type="NCBI Taxonomy" id="151549"/>
    <lineage>
        <taxon>Eukaryota</taxon>
        <taxon>Metazoa</taxon>
        <taxon>Ecdysozoa</taxon>
        <taxon>Arthropoda</taxon>
        <taxon>Hexapoda</taxon>
        <taxon>Insecta</taxon>
        <taxon>Pterygota</taxon>
        <taxon>Neoptera</taxon>
        <taxon>Endopterygota</taxon>
        <taxon>Lepidoptera</taxon>
        <taxon>Glossata</taxon>
        <taxon>Ditrysia</taxon>
        <taxon>Tineoidea</taxon>
        <taxon>Psychidae</taxon>
        <taxon>Oiketicinae</taxon>
        <taxon>Eumeta</taxon>
    </lineage>
</organism>
<accession>A0A4C1WXR8</accession>
<feature type="region of interest" description="Disordered" evidence="1">
    <location>
        <begin position="32"/>
        <end position="65"/>
    </location>
</feature>
<evidence type="ECO:0000256" key="1">
    <source>
        <dbReference type="SAM" id="MobiDB-lite"/>
    </source>
</evidence>
<sequence>MEVPEVNEAINTTKNSLKRGVLSRDKAIRESYLSDSTGSSGIERDTPDEDDCTSEGSYSASIYSPDIETPKTKKIIRKTRMK</sequence>
<name>A0A4C1WXR8_EUMVA</name>
<keyword evidence="3" id="KW-1185">Reference proteome</keyword>
<reference evidence="2 3" key="1">
    <citation type="journal article" date="2019" name="Commun. Biol.">
        <title>The bagworm genome reveals a unique fibroin gene that provides high tensile strength.</title>
        <authorList>
            <person name="Kono N."/>
            <person name="Nakamura H."/>
            <person name="Ohtoshi R."/>
            <person name="Tomita M."/>
            <person name="Numata K."/>
            <person name="Arakawa K."/>
        </authorList>
    </citation>
    <scope>NUCLEOTIDE SEQUENCE [LARGE SCALE GENOMIC DNA]</scope>
</reference>
<gene>
    <name evidence="2" type="ORF">EVAR_23600_1</name>
</gene>
<protein>
    <submittedName>
        <fullName evidence="2">Uncharacterized protein</fullName>
    </submittedName>
</protein>